<accession>C0EIL9</accession>
<dbReference type="HOGENOM" id="CLU_3006148_0_0_9"/>
<comment type="caution">
    <text evidence="1">The sequence shown here is derived from an EMBL/GenBank/DDBJ whole genome shotgun (WGS) entry which is preliminary data.</text>
</comment>
<dbReference type="EMBL" id="ACEC01000128">
    <property type="protein sequence ID" value="EEG28665.1"/>
    <property type="molecule type" value="Genomic_DNA"/>
</dbReference>
<protein>
    <submittedName>
        <fullName evidence="1">Uncharacterized protein</fullName>
    </submittedName>
</protein>
<dbReference type="AlphaFoldDB" id="C0EIL9"/>
<dbReference type="STRING" id="537013.CLOSTMETH_03714"/>
<reference evidence="1 2" key="1">
    <citation type="submission" date="2009-01" db="EMBL/GenBank/DDBJ databases">
        <authorList>
            <person name="Fulton L."/>
            <person name="Clifton S."/>
            <person name="Fulton B."/>
            <person name="Xu J."/>
            <person name="Minx P."/>
            <person name="Pepin K.H."/>
            <person name="Johnson M."/>
            <person name="Bhonagiri V."/>
            <person name="Nash W.E."/>
            <person name="Mardis E.R."/>
            <person name="Wilson R.K."/>
        </authorList>
    </citation>
    <scope>NUCLEOTIDE SEQUENCE [LARGE SCALE GENOMIC DNA]</scope>
    <source>
        <strain evidence="1 2">DSM 5476</strain>
    </source>
</reference>
<reference evidence="1 2" key="2">
    <citation type="submission" date="2009-02" db="EMBL/GenBank/DDBJ databases">
        <title>Draft genome sequence of Clostridium methylpentosum (DSM 5476).</title>
        <authorList>
            <person name="Sudarsanam P."/>
            <person name="Ley R."/>
            <person name="Guruge J."/>
            <person name="Turnbaugh P.J."/>
            <person name="Mahowald M."/>
            <person name="Liep D."/>
            <person name="Gordon J."/>
        </authorList>
    </citation>
    <scope>NUCLEOTIDE SEQUENCE [LARGE SCALE GENOMIC DNA]</scope>
    <source>
        <strain evidence="1 2">DSM 5476</strain>
    </source>
</reference>
<evidence type="ECO:0000313" key="2">
    <source>
        <dbReference type="Proteomes" id="UP000003340"/>
    </source>
</evidence>
<dbReference type="Proteomes" id="UP000003340">
    <property type="component" value="Unassembled WGS sequence"/>
</dbReference>
<evidence type="ECO:0000313" key="1">
    <source>
        <dbReference type="EMBL" id="EEG28665.1"/>
    </source>
</evidence>
<sequence>MFCFARLCFSEHEKLRRTQLAKAMNKNPRSIRPRVFSRSLGRSSAVDFAEEMGSRD</sequence>
<proteinExistence type="predicted"/>
<gene>
    <name evidence="1" type="ORF">CLOSTMETH_03714</name>
</gene>
<keyword evidence="2" id="KW-1185">Reference proteome</keyword>
<organism evidence="1 2">
    <name type="scientific">[Clostridium] methylpentosum DSM 5476</name>
    <dbReference type="NCBI Taxonomy" id="537013"/>
    <lineage>
        <taxon>Bacteria</taxon>
        <taxon>Bacillati</taxon>
        <taxon>Bacillota</taxon>
        <taxon>Clostridia</taxon>
        <taxon>Eubacteriales</taxon>
        <taxon>Oscillospiraceae</taxon>
        <taxon>Oscillospiraceae incertae sedis</taxon>
    </lineage>
</organism>
<name>C0EIL9_9FIRM</name>